<reference evidence="11 12" key="1">
    <citation type="submission" date="2019-08" db="EMBL/GenBank/DDBJ databases">
        <title>Bradymonadales sp. TMQ2.</title>
        <authorList>
            <person name="Liang Q."/>
        </authorList>
    </citation>
    <scope>NUCLEOTIDE SEQUENCE [LARGE SCALE GENOMIC DNA]</scope>
    <source>
        <strain evidence="11 12">TMQ2</strain>
    </source>
</reference>
<evidence type="ECO:0000256" key="6">
    <source>
        <dbReference type="ARBA" id="ARBA00023125"/>
    </source>
</evidence>
<evidence type="ECO:0000313" key="12">
    <source>
        <dbReference type="Proteomes" id="UP000321046"/>
    </source>
</evidence>
<dbReference type="InterPro" id="IPR023405">
    <property type="entry name" value="Topo_IA_core_domain"/>
</dbReference>
<dbReference type="Pfam" id="PF01131">
    <property type="entry name" value="Topoisom_bac"/>
    <property type="match status" value="1"/>
</dbReference>
<comment type="caution">
    <text evidence="8">Lacks conserved residue(s) required for the propagation of feature annotation.</text>
</comment>
<evidence type="ECO:0000256" key="1">
    <source>
        <dbReference type="ARBA" id="ARBA00000213"/>
    </source>
</evidence>
<dbReference type="HAMAP" id="MF_00952">
    <property type="entry name" value="Topoisom_1_prok"/>
    <property type="match status" value="1"/>
</dbReference>
<dbReference type="InterPro" id="IPR025589">
    <property type="entry name" value="Toprim_C_rpt"/>
</dbReference>
<feature type="region of interest" description="Interaction with DNA" evidence="8">
    <location>
        <begin position="185"/>
        <end position="190"/>
    </location>
</feature>
<dbReference type="InterPro" id="IPR003602">
    <property type="entry name" value="Topo_IA_DNA-bd_dom"/>
</dbReference>
<comment type="catalytic activity">
    <reaction evidence="1 8">
        <text>ATP-independent breakage of single-stranded DNA, followed by passage and rejoining.</text>
        <dbReference type="EC" id="5.6.2.1"/>
    </reaction>
</comment>
<evidence type="ECO:0000256" key="3">
    <source>
        <dbReference type="ARBA" id="ARBA00022723"/>
    </source>
</evidence>
<feature type="site" description="Interaction with DNA" evidence="8">
    <location>
        <position position="165"/>
    </location>
</feature>
<dbReference type="PANTHER" id="PTHR42785:SF1">
    <property type="entry name" value="DNA TOPOISOMERASE"/>
    <property type="match status" value="1"/>
</dbReference>
<evidence type="ECO:0000256" key="4">
    <source>
        <dbReference type="ARBA" id="ARBA00022842"/>
    </source>
</evidence>
<evidence type="ECO:0000256" key="8">
    <source>
        <dbReference type="HAMAP-Rule" id="MF_00952"/>
    </source>
</evidence>
<evidence type="ECO:0000256" key="2">
    <source>
        <dbReference type="ARBA" id="ARBA00009446"/>
    </source>
</evidence>
<dbReference type="GO" id="GO:0003677">
    <property type="term" value="F:DNA binding"/>
    <property type="evidence" value="ECO:0007669"/>
    <property type="project" value="UniProtKB-KW"/>
</dbReference>
<dbReference type="InterPro" id="IPR034149">
    <property type="entry name" value="TOPRIM_TopoI"/>
</dbReference>
<comment type="function">
    <text evidence="8">Releases the supercoiling and torsional tension of DNA, which is introduced during the DNA replication and transcription, by transiently cleaving and rejoining one strand of the DNA duplex. Introduces a single-strand break via transesterification at a target site in duplex DNA. The scissile phosphodiester is attacked by the catalytic tyrosine of the enzyme, resulting in the formation of a DNA-(5'-phosphotyrosyl)-enzyme intermediate and the expulsion of a 3'-OH DNA strand. The free DNA strand then undergoes passage around the unbroken strand, thus removing DNA supercoils. Finally, in the religation step, the DNA 3'-OH attacks the covalent intermediate to expel the active-site tyrosine and restore the DNA phosphodiester backbone.</text>
</comment>
<feature type="domain" description="Toprim" evidence="9">
    <location>
        <begin position="11"/>
        <end position="136"/>
    </location>
</feature>
<gene>
    <name evidence="8 11" type="primary">topA</name>
    <name evidence="11" type="ORF">FRC96_07210</name>
</gene>
<dbReference type="InterPro" id="IPR023406">
    <property type="entry name" value="Topo_IA_AS"/>
</dbReference>
<evidence type="ECO:0000313" key="11">
    <source>
        <dbReference type="EMBL" id="TXD38720.1"/>
    </source>
</evidence>
<comment type="similarity">
    <text evidence="2 8">Belongs to the type IA topoisomerase family.</text>
</comment>
<dbReference type="InterPro" id="IPR028612">
    <property type="entry name" value="Topoisom_1_IA"/>
</dbReference>
<dbReference type="PRINTS" id="PR00417">
    <property type="entry name" value="PRTPISMRASEI"/>
</dbReference>
<dbReference type="SUPFAM" id="SSF56712">
    <property type="entry name" value="Prokaryotic type I DNA topoisomerase"/>
    <property type="match status" value="1"/>
</dbReference>
<dbReference type="NCBIfam" id="TIGR01051">
    <property type="entry name" value="topA_bact"/>
    <property type="match status" value="1"/>
</dbReference>
<feature type="site" description="Interaction with DNA" evidence="8">
    <location>
        <position position="41"/>
    </location>
</feature>
<accession>A0A5C6XBF2</accession>
<dbReference type="PROSITE" id="PS52039">
    <property type="entry name" value="TOPO_IA_2"/>
    <property type="match status" value="1"/>
</dbReference>
<dbReference type="PROSITE" id="PS00396">
    <property type="entry name" value="TOPO_IA_1"/>
    <property type="match status" value="1"/>
</dbReference>
<feature type="active site" description="O-(5'-phospho-DNA)-tyrosine intermediate" evidence="8">
    <location>
        <position position="330"/>
    </location>
</feature>
<evidence type="ECO:0000259" key="10">
    <source>
        <dbReference type="PROSITE" id="PS52039"/>
    </source>
</evidence>
<feature type="site" description="Interaction with DNA" evidence="8">
    <location>
        <position position="170"/>
    </location>
</feature>
<keyword evidence="7 8" id="KW-0413">Isomerase</keyword>
<dbReference type="InterPro" id="IPR006171">
    <property type="entry name" value="TOPRIM_dom"/>
</dbReference>
<dbReference type="OrthoDB" id="9804262at2"/>
<dbReference type="Pfam" id="PF13368">
    <property type="entry name" value="Toprim_C_rpt"/>
    <property type="match status" value="4"/>
</dbReference>
<dbReference type="PROSITE" id="PS50880">
    <property type="entry name" value="TOPRIM"/>
    <property type="match status" value="1"/>
</dbReference>
<dbReference type="InterPro" id="IPR000380">
    <property type="entry name" value="Topo_IA"/>
</dbReference>
<dbReference type="AlphaFoldDB" id="A0A5C6XBF2"/>
<dbReference type="InterPro" id="IPR005733">
    <property type="entry name" value="TopoI_bac-type"/>
</dbReference>
<dbReference type="SMART" id="SM00493">
    <property type="entry name" value="TOPRIM"/>
    <property type="match status" value="1"/>
</dbReference>
<dbReference type="Gene3D" id="1.10.460.10">
    <property type="entry name" value="Topoisomerase I, domain 2"/>
    <property type="match status" value="1"/>
</dbReference>
<evidence type="ECO:0000256" key="7">
    <source>
        <dbReference type="ARBA" id="ARBA00023235"/>
    </source>
</evidence>
<dbReference type="GO" id="GO:0006265">
    <property type="term" value="P:DNA topological change"/>
    <property type="evidence" value="ECO:0007669"/>
    <property type="project" value="UniProtKB-UniRule"/>
</dbReference>
<feature type="site" description="Interaction with DNA" evidence="8">
    <location>
        <position position="162"/>
    </location>
</feature>
<dbReference type="InterPro" id="IPR003601">
    <property type="entry name" value="Topo_IA_2"/>
</dbReference>
<dbReference type="Gene3D" id="2.70.20.10">
    <property type="entry name" value="Topoisomerase I, domain 3"/>
    <property type="match status" value="1"/>
</dbReference>
<keyword evidence="5 8" id="KW-0799">Topoisomerase</keyword>
<dbReference type="CDD" id="cd00186">
    <property type="entry name" value="TOP1Ac"/>
    <property type="match status" value="1"/>
</dbReference>
<dbReference type="Gene3D" id="1.10.290.10">
    <property type="entry name" value="Topoisomerase I, domain 4"/>
    <property type="match status" value="1"/>
</dbReference>
<dbReference type="InterPro" id="IPR013826">
    <property type="entry name" value="Topo_IA_cen_sub3"/>
</dbReference>
<protein>
    <recommendedName>
        <fullName evidence="8">DNA topoisomerase 1</fullName>
        <ecNumber evidence="8">5.6.2.1</ecNumber>
    </recommendedName>
    <alternativeName>
        <fullName evidence="8">DNA topoisomerase I</fullName>
    </alternativeName>
</protein>
<name>A0A5C6XBF2_9DELT</name>
<keyword evidence="6 8" id="KW-0238">DNA-binding</keyword>
<comment type="caution">
    <text evidence="11">The sequence shown here is derived from an EMBL/GenBank/DDBJ whole genome shotgun (WGS) entry which is preliminary data.</text>
</comment>
<keyword evidence="3" id="KW-0479">Metal-binding</keyword>
<dbReference type="InterPro" id="IPR013824">
    <property type="entry name" value="Topo_IA_cen_sub1"/>
</dbReference>
<dbReference type="SMART" id="SM00437">
    <property type="entry name" value="TOP1Ac"/>
    <property type="match status" value="1"/>
</dbReference>
<sequence length="856" mass="95770">MNSEARKPSMSKLVIVESPSKAKTIQKYLPKEFVVKASLGHIRDLPDNAGQMPAKYKKEPWASLGVNIEEGFDAVYVVKDPRSKKAIKELKAELKKADALYLATDEDREGEAISWHLLEELKPKCPTHRMVFHEITKSAIERALENTREVDSSLVEAQETRRILDRLVGYPLSLLVGKKIKYGLSAGRVQSVAVRLLVERERERRRFRTGSYWDLKAQLAEKGNAFDAVLHEVDGTRVATGKDFDENTGKIAEGKNVLLLDEKQAKKMVDQLASRPWTVNEITERPYTTRPKPPFITSTLQQEASRKLGMSASDTMRVAQSLYENGFITYMRTDSVNLSQQALSAARKAAGELYGAEYVADKPRVYASKSKGAQEAHEAIRPTGDAFVHPKKSGLKGRDRKLYDLIWKRTVASQMADAKKTSVRVDLKVSDDEHTYMFRANGNRIDFAGFMRAYVEGADDPEAALEDREVLLPALKEGGEVDCNELEAIGHETKPPARFTEASLVKVLEEEGVGRPSTYATIMSKITAGEKYGRKVGRTLVPTYMAFAVTEFLEKHFGELVDTQFTARMEDDLDEIAAGKGSKVEYLHQFYRREGAFADKVNEGEEKIEPDLAREVTLEDFPATLKVGRYGPYVQIEVDGETKTVDVPDDIPPADLDYEKILELLEKREQGPESLGIHPEKGEPIFLMNGRFGPYFQLGERTEENKKPPTASVPKGMKPEDVTLEQAAQLLDLPRELGKHPEDGKPVEAGIGRYGPFVKHVKEYRNLPEQDMVFTVTLEQALELLAQPKGRRSNSRKVLKELGTDPDSGKPINVLDGRYGPYVKLGKVNASLPKGTNPDDMTLEKALELIEQKNAS</sequence>
<dbReference type="Gene3D" id="3.40.50.140">
    <property type="match status" value="1"/>
</dbReference>
<dbReference type="SMART" id="SM00436">
    <property type="entry name" value="TOP1Bc"/>
    <property type="match status" value="1"/>
</dbReference>
<evidence type="ECO:0000256" key="5">
    <source>
        <dbReference type="ARBA" id="ARBA00023029"/>
    </source>
</evidence>
<dbReference type="GO" id="GO:0003917">
    <property type="term" value="F:DNA topoisomerase type I (single strand cut, ATP-independent) activity"/>
    <property type="evidence" value="ECO:0007669"/>
    <property type="project" value="UniProtKB-UniRule"/>
</dbReference>
<keyword evidence="4" id="KW-0460">Magnesium</keyword>
<dbReference type="CDD" id="cd03363">
    <property type="entry name" value="TOPRIM_TopoIA_TopoI"/>
    <property type="match status" value="1"/>
</dbReference>
<dbReference type="PANTHER" id="PTHR42785">
    <property type="entry name" value="DNA TOPOISOMERASE, TYPE IA, CORE"/>
    <property type="match status" value="1"/>
</dbReference>
<dbReference type="GO" id="GO:0046872">
    <property type="term" value="F:metal ion binding"/>
    <property type="evidence" value="ECO:0007669"/>
    <property type="project" value="UniProtKB-KW"/>
</dbReference>
<feature type="domain" description="Topo IA-type catalytic" evidence="10">
    <location>
        <begin position="151"/>
        <end position="598"/>
    </location>
</feature>
<dbReference type="Proteomes" id="UP000321046">
    <property type="component" value="Unassembled WGS sequence"/>
</dbReference>
<dbReference type="EC" id="5.6.2.1" evidence="8"/>
<dbReference type="EMBL" id="VOSL01000036">
    <property type="protein sequence ID" value="TXD38720.1"/>
    <property type="molecule type" value="Genomic_DNA"/>
</dbReference>
<organism evidence="11 12">
    <name type="scientific">Lujinxingia vulgaris</name>
    <dbReference type="NCBI Taxonomy" id="2600176"/>
    <lineage>
        <taxon>Bacteria</taxon>
        <taxon>Deltaproteobacteria</taxon>
        <taxon>Bradymonadales</taxon>
        <taxon>Lujinxingiaceae</taxon>
        <taxon>Lujinxingia</taxon>
    </lineage>
</organism>
<feature type="site" description="Interaction with DNA" evidence="8">
    <location>
        <position position="161"/>
    </location>
</feature>
<evidence type="ECO:0000259" key="9">
    <source>
        <dbReference type="PROSITE" id="PS50880"/>
    </source>
</evidence>
<dbReference type="InterPro" id="IPR013497">
    <property type="entry name" value="Topo_IA_cen"/>
</dbReference>
<dbReference type="Pfam" id="PF01751">
    <property type="entry name" value="Toprim"/>
    <property type="match status" value="1"/>
</dbReference>
<dbReference type="InterPro" id="IPR013825">
    <property type="entry name" value="Topo_IA_cen_sub2"/>
</dbReference>
<proteinExistence type="inferred from homology"/>
<comment type="subunit">
    <text evidence="8">Monomer.</text>
</comment>
<feature type="site" description="Interaction with DNA" evidence="8">
    <location>
        <position position="332"/>
    </location>
</feature>